<accession>F5IXN3</accession>
<dbReference type="AlphaFoldDB" id="F5IXN3"/>
<evidence type="ECO:0000256" key="1">
    <source>
        <dbReference type="SAM" id="Coils"/>
    </source>
</evidence>
<organism evidence="2 3">
    <name type="scientific">Dysgonomonas gadei ATCC BAA-286</name>
    <dbReference type="NCBI Taxonomy" id="742766"/>
    <lineage>
        <taxon>Bacteria</taxon>
        <taxon>Pseudomonadati</taxon>
        <taxon>Bacteroidota</taxon>
        <taxon>Bacteroidia</taxon>
        <taxon>Bacteroidales</taxon>
        <taxon>Dysgonomonadaceae</taxon>
        <taxon>Dysgonomonas</taxon>
    </lineage>
</organism>
<feature type="coiled-coil region" evidence="1">
    <location>
        <begin position="297"/>
        <end position="327"/>
    </location>
</feature>
<dbReference type="InterPro" id="IPR025586">
    <property type="entry name" value="PcfJ"/>
</dbReference>
<dbReference type="RefSeq" id="WP_006799372.1">
    <property type="nucleotide sequence ID" value="NZ_GL891982.1"/>
</dbReference>
<evidence type="ECO:0008006" key="4">
    <source>
        <dbReference type="Google" id="ProtNLM"/>
    </source>
</evidence>
<keyword evidence="3" id="KW-1185">Reference proteome</keyword>
<reference evidence="2 3" key="1">
    <citation type="submission" date="2011-04" db="EMBL/GenBank/DDBJ databases">
        <title>The Genome Sequence of Dysgonomonas gadei ATCC BAA-286.</title>
        <authorList>
            <consortium name="The Broad Institute Genome Sequencing Platform"/>
            <person name="Earl A."/>
            <person name="Ward D."/>
            <person name="Feldgarden M."/>
            <person name="Gevers D."/>
            <person name="Pudlo N."/>
            <person name="Martens E."/>
            <person name="Allen-Vercoe E."/>
            <person name="Young S.K."/>
            <person name="Zeng Q."/>
            <person name="Gargeya S."/>
            <person name="Fitzgerald M."/>
            <person name="Haas B."/>
            <person name="Abouelleil A."/>
            <person name="Alvarado L."/>
            <person name="Arachchi H.M."/>
            <person name="Berlin A."/>
            <person name="Brown A."/>
            <person name="Chapman S.B."/>
            <person name="Chen Z."/>
            <person name="Dunbar C."/>
            <person name="Freedman E."/>
            <person name="Gearin G."/>
            <person name="Gellesch M."/>
            <person name="Goldberg J."/>
            <person name="Griggs A."/>
            <person name="Gujja S."/>
            <person name="Heiman D."/>
            <person name="Howarth C."/>
            <person name="Larson L."/>
            <person name="Lui A."/>
            <person name="MacDonald P.J.P."/>
            <person name="Mehta T."/>
            <person name="Montmayeur A."/>
            <person name="Murphy C."/>
            <person name="Neiman D."/>
            <person name="Pearson M."/>
            <person name="Priest M."/>
            <person name="Roberts A."/>
            <person name="Saif S."/>
            <person name="Shea T."/>
            <person name="Shenoy N."/>
            <person name="Sisk P."/>
            <person name="Stolte C."/>
            <person name="Sykes S."/>
            <person name="Yandava C."/>
            <person name="Wortman J."/>
            <person name="Nusbaum C."/>
            <person name="Birren B."/>
        </authorList>
    </citation>
    <scope>NUCLEOTIDE SEQUENCE [LARGE SCALE GENOMIC DNA]</scope>
    <source>
        <strain evidence="2 3">ATCC BAA-286</strain>
    </source>
</reference>
<dbReference type="EMBL" id="ADLV01000020">
    <property type="protein sequence ID" value="EGK01702.1"/>
    <property type="molecule type" value="Genomic_DNA"/>
</dbReference>
<sequence length="442" mass="51522">MKPKTKLQKRVAELRTKLPAITETQIQYAYDNCFEHNGYMNKRIISCLDCGNQWEDKQPPLLTSIDGCICPNCGMKLKVTHTKKKKDKQGAYYGVITTCGEFQVIRFIDVMAYYETGQKPHYASNEIVQYWILPNGEYETMAKLRSQFFSCYGDSWSWASPMEIRPKTNTTCYSLIPPKIYPNMKLLPELKRNGFKGGFHGLAPFRMFYLLLTDSKAETLLKAKQYGLLKYYTEHSYSVNNYWPSIKICIRNKYKVKDASMWKDYLDLLNHFGKDLHNAKYVCPKDLRKAHDRYVRKQRGVDEREELNEKRRKVKEQEKEFRELKKQFFGISFSEGNITVKVLTTVKAHLKEGDVLHHCVFSNSYHLKPESLILSATVDGKKMETVEVSLKSFTVEQCRGKFNNNTAYHKRIIDLVNKNMHLIKERLKPKKNGTKKDVTAAA</sequence>
<dbReference type="Pfam" id="PF14284">
    <property type="entry name" value="PcfJ"/>
    <property type="match status" value="1"/>
</dbReference>
<name>F5IXN3_9BACT</name>
<dbReference type="STRING" id="742766.HMPREF9455_01850"/>
<dbReference type="Proteomes" id="UP000004913">
    <property type="component" value="Unassembled WGS sequence"/>
</dbReference>
<dbReference type="HOGENOM" id="CLU_060900_0_0_10"/>
<evidence type="ECO:0000313" key="3">
    <source>
        <dbReference type="Proteomes" id="UP000004913"/>
    </source>
</evidence>
<proteinExistence type="predicted"/>
<keyword evidence="1" id="KW-0175">Coiled coil</keyword>
<evidence type="ECO:0000313" key="2">
    <source>
        <dbReference type="EMBL" id="EGK01702.1"/>
    </source>
</evidence>
<comment type="caution">
    <text evidence="2">The sequence shown here is derived from an EMBL/GenBank/DDBJ whole genome shotgun (WGS) entry which is preliminary data.</text>
</comment>
<dbReference type="eggNOG" id="ENOG502Z9FZ">
    <property type="taxonomic scope" value="Bacteria"/>
</dbReference>
<dbReference type="OrthoDB" id="700137at2"/>
<protein>
    <recommendedName>
        <fullName evidence="4">PcfJ-like protein</fullName>
    </recommendedName>
</protein>
<gene>
    <name evidence="2" type="ORF">HMPREF9455_01850</name>
</gene>